<organism evidence="1 2">
    <name type="scientific">Opitutus terrae (strain DSM 11246 / JCM 15787 / PB90-1)</name>
    <dbReference type="NCBI Taxonomy" id="452637"/>
    <lineage>
        <taxon>Bacteria</taxon>
        <taxon>Pseudomonadati</taxon>
        <taxon>Verrucomicrobiota</taxon>
        <taxon>Opitutia</taxon>
        <taxon>Opitutales</taxon>
        <taxon>Opitutaceae</taxon>
        <taxon>Opitutus</taxon>
    </lineage>
</organism>
<keyword evidence="2" id="KW-1185">Reference proteome</keyword>
<dbReference type="KEGG" id="ote:Oter_1141"/>
<dbReference type="EMBL" id="CP001032">
    <property type="protein sequence ID" value="ACB74429.1"/>
    <property type="molecule type" value="Genomic_DNA"/>
</dbReference>
<name>B1ZNJ5_OPITP</name>
<proteinExistence type="predicted"/>
<evidence type="ECO:0000313" key="2">
    <source>
        <dbReference type="Proteomes" id="UP000007013"/>
    </source>
</evidence>
<reference evidence="1 2" key="1">
    <citation type="journal article" date="2011" name="J. Bacteriol.">
        <title>Genome sequence of the verrucomicrobium Opitutus terrae PB90-1, an abundant inhabitant of rice paddy soil ecosystems.</title>
        <authorList>
            <person name="van Passel M.W."/>
            <person name="Kant R."/>
            <person name="Palva A."/>
            <person name="Copeland A."/>
            <person name="Lucas S."/>
            <person name="Lapidus A."/>
            <person name="Glavina del Rio T."/>
            <person name="Pitluck S."/>
            <person name="Goltsman E."/>
            <person name="Clum A."/>
            <person name="Sun H."/>
            <person name="Schmutz J."/>
            <person name="Larimer F.W."/>
            <person name="Land M.L."/>
            <person name="Hauser L."/>
            <person name="Kyrpides N."/>
            <person name="Mikhailova N."/>
            <person name="Richardson P.P."/>
            <person name="Janssen P.H."/>
            <person name="de Vos W.M."/>
            <person name="Smidt H."/>
        </authorList>
    </citation>
    <scope>NUCLEOTIDE SEQUENCE [LARGE SCALE GENOMIC DNA]</scope>
    <source>
        <strain evidence="2">DSM 11246 / JCM 15787 / PB90-1</strain>
    </source>
</reference>
<dbReference type="AlphaFoldDB" id="B1ZNJ5"/>
<accession>B1ZNJ5</accession>
<dbReference type="Proteomes" id="UP000007013">
    <property type="component" value="Chromosome"/>
</dbReference>
<sequence length="78" mass="8526">MQISADNMIRFPVMASPVTQRVEQREAAAAEEAAQVLAFAPVAEDPALTQRSQEHGQLFVAHRIIGRVADQLDQIATL</sequence>
<gene>
    <name evidence="1" type="ordered locus">Oter_1141</name>
</gene>
<evidence type="ECO:0000313" key="1">
    <source>
        <dbReference type="EMBL" id="ACB74429.1"/>
    </source>
</evidence>
<protein>
    <submittedName>
        <fullName evidence="1">Uncharacterized protein</fullName>
    </submittedName>
</protein>
<dbReference type="HOGENOM" id="CLU_2618570_0_0_0"/>